<dbReference type="Gene3D" id="1.10.630.10">
    <property type="entry name" value="Cytochrome P450"/>
    <property type="match status" value="1"/>
</dbReference>
<evidence type="ECO:0000256" key="3">
    <source>
        <dbReference type="ARBA" id="ARBA00010617"/>
    </source>
</evidence>
<name>A0AAN9RS33_PSOTE</name>
<dbReference type="GO" id="GO:0005506">
    <property type="term" value="F:iron ion binding"/>
    <property type="evidence" value="ECO:0007669"/>
    <property type="project" value="InterPro"/>
</dbReference>
<evidence type="ECO:0000256" key="8">
    <source>
        <dbReference type="ARBA" id="ARBA00023033"/>
    </source>
</evidence>
<comment type="cofactor">
    <cofactor evidence="1">
        <name>heme</name>
        <dbReference type="ChEBI" id="CHEBI:30413"/>
    </cofactor>
</comment>
<evidence type="ECO:0000256" key="9">
    <source>
        <dbReference type="ARBA" id="ARBA00023136"/>
    </source>
</evidence>
<dbReference type="Proteomes" id="UP001386955">
    <property type="component" value="Unassembled WGS sequence"/>
</dbReference>
<accession>A0AAN9RS33</accession>
<evidence type="ECO:0000256" key="6">
    <source>
        <dbReference type="ARBA" id="ARBA00023002"/>
    </source>
</evidence>
<gene>
    <name evidence="11" type="ORF">VNO78_32371</name>
</gene>
<dbReference type="PRINTS" id="PR00463">
    <property type="entry name" value="EP450I"/>
</dbReference>
<keyword evidence="6" id="KW-0560">Oxidoreductase</keyword>
<evidence type="ECO:0000256" key="10">
    <source>
        <dbReference type="SAM" id="Phobius"/>
    </source>
</evidence>
<sequence length="209" mass="23599">MVPQTLAIPALLFVIFIFLLSAVVLQSKQNRKHPPGPKTLPIIGNLHMLGKLPHRTLQSLARKYGPIMSLKLGQVPTVVISSPEAAELFLKTHDISFASRPKSISSKYISYGGKGLVFSEYGPYWRNMRKLCTVQLLVASKVEMFSPLRSEQLLELVKFSEKQHHLMSKDDGFDVKNLVREVVNLVGTFNVADFVPWLRVFDFQSCFIL</sequence>
<dbReference type="GO" id="GO:0004497">
    <property type="term" value="F:monooxygenase activity"/>
    <property type="evidence" value="ECO:0007669"/>
    <property type="project" value="UniProtKB-KW"/>
</dbReference>
<proteinExistence type="inferred from homology"/>
<keyword evidence="12" id="KW-1185">Reference proteome</keyword>
<evidence type="ECO:0000256" key="2">
    <source>
        <dbReference type="ARBA" id="ARBA00004370"/>
    </source>
</evidence>
<dbReference type="InterPro" id="IPR036396">
    <property type="entry name" value="Cyt_P450_sf"/>
</dbReference>
<keyword evidence="9 10" id="KW-0472">Membrane</keyword>
<dbReference type="PANTHER" id="PTHR47943:SF9">
    <property type="entry name" value="CYTOCHROME P450"/>
    <property type="match status" value="1"/>
</dbReference>
<evidence type="ECO:0008006" key="13">
    <source>
        <dbReference type="Google" id="ProtNLM"/>
    </source>
</evidence>
<dbReference type="GO" id="GO:0020037">
    <property type="term" value="F:heme binding"/>
    <property type="evidence" value="ECO:0007669"/>
    <property type="project" value="InterPro"/>
</dbReference>
<dbReference type="InterPro" id="IPR002401">
    <property type="entry name" value="Cyt_P450_E_grp-I"/>
</dbReference>
<evidence type="ECO:0000313" key="12">
    <source>
        <dbReference type="Proteomes" id="UP001386955"/>
    </source>
</evidence>
<comment type="caution">
    <text evidence="11">The sequence shown here is derived from an EMBL/GenBank/DDBJ whole genome shotgun (WGS) entry which is preliminary data.</text>
</comment>
<dbReference type="SUPFAM" id="SSF48264">
    <property type="entry name" value="Cytochrome P450"/>
    <property type="match status" value="1"/>
</dbReference>
<keyword evidence="5" id="KW-0479">Metal-binding</keyword>
<dbReference type="AlphaFoldDB" id="A0AAN9RS33"/>
<comment type="subcellular location">
    <subcellularLocation>
        <location evidence="2">Membrane</location>
    </subcellularLocation>
</comment>
<evidence type="ECO:0000256" key="5">
    <source>
        <dbReference type="ARBA" id="ARBA00022723"/>
    </source>
</evidence>
<dbReference type="PANTHER" id="PTHR47943">
    <property type="entry name" value="CYTOCHROME P450 93A3-LIKE"/>
    <property type="match status" value="1"/>
</dbReference>
<reference evidence="11 12" key="1">
    <citation type="submission" date="2024-01" db="EMBL/GenBank/DDBJ databases">
        <title>The genomes of 5 underutilized Papilionoideae crops provide insights into root nodulation and disease resistanc.</title>
        <authorList>
            <person name="Jiang F."/>
        </authorList>
    </citation>
    <scope>NUCLEOTIDE SEQUENCE [LARGE SCALE GENOMIC DNA]</scope>
    <source>
        <strain evidence="11">DUOXIRENSHENG_FW03</strain>
        <tissue evidence="11">Leaves</tissue>
    </source>
</reference>
<feature type="transmembrane region" description="Helical" evidence="10">
    <location>
        <begin position="6"/>
        <end position="25"/>
    </location>
</feature>
<keyword evidence="4" id="KW-0349">Heme</keyword>
<evidence type="ECO:0000256" key="1">
    <source>
        <dbReference type="ARBA" id="ARBA00001971"/>
    </source>
</evidence>
<evidence type="ECO:0000313" key="11">
    <source>
        <dbReference type="EMBL" id="KAK7380028.1"/>
    </source>
</evidence>
<dbReference type="Pfam" id="PF00067">
    <property type="entry name" value="p450"/>
    <property type="match status" value="1"/>
</dbReference>
<dbReference type="EMBL" id="JAYMYS010000009">
    <property type="protein sequence ID" value="KAK7380028.1"/>
    <property type="molecule type" value="Genomic_DNA"/>
</dbReference>
<comment type="similarity">
    <text evidence="3">Belongs to the cytochrome P450 family.</text>
</comment>
<keyword evidence="10" id="KW-0812">Transmembrane</keyword>
<evidence type="ECO:0000256" key="7">
    <source>
        <dbReference type="ARBA" id="ARBA00023004"/>
    </source>
</evidence>
<dbReference type="InterPro" id="IPR001128">
    <property type="entry name" value="Cyt_P450"/>
</dbReference>
<keyword evidence="8" id="KW-0503">Monooxygenase</keyword>
<keyword evidence="10" id="KW-1133">Transmembrane helix</keyword>
<evidence type="ECO:0000256" key="4">
    <source>
        <dbReference type="ARBA" id="ARBA00022617"/>
    </source>
</evidence>
<keyword evidence="7" id="KW-0408">Iron</keyword>
<organism evidence="11 12">
    <name type="scientific">Psophocarpus tetragonolobus</name>
    <name type="common">Winged bean</name>
    <name type="synonym">Dolichos tetragonolobus</name>
    <dbReference type="NCBI Taxonomy" id="3891"/>
    <lineage>
        <taxon>Eukaryota</taxon>
        <taxon>Viridiplantae</taxon>
        <taxon>Streptophyta</taxon>
        <taxon>Embryophyta</taxon>
        <taxon>Tracheophyta</taxon>
        <taxon>Spermatophyta</taxon>
        <taxon>Magnoliopsida</taxon>
        <taxon>eudicotyledons</taxon>
        <taxon>Gunneridae</taxon>
        <taxon>Pentapetalae</taxon>
        <taxon>rosids</taxon>
        <taxon>fabids</taxon>
        <taxon>Fabales</taxon>
        <taxon>Fabaceae</taxon>
        <taxon>Papilionoideae</taxon>
        <taxon>50 kb inversion clade</taxon>
        <taxon>NPAAA clade</taxon>
        <taxon>indigoferoid/millettioid clade</taxon>
        <taxon>Phaseoleae</taxon>
        <taxon>Psophocarpus</taxon>
    </lineage>
</organism>
<protein>
    <recommendedName>
        <fullName evidence="13">Cytochrome P450</fullName>
    </recommendedName>
</protein>
<dbReference type="GO" id="GO:0016705">
    <property type="term" value="F:oxidoreductase activity, acting on paired donors, with incorporation or reduction of molecular oxygen"/>
    <property type="evidence" value="ECO:0007669"/>
    <property type="project" value="InterPro"/>
</dbReference>
<dbReference type="GO" id="GO:0016020">
    <property type="term" value="C:membrane"/>
    <property type="evidence" value="ECO:0007669"/>
    <property type="project" value="UniProtKB-SubCell"/>
</dbReference>